<dbReference type="InterPro" id="IPR009057">
    <property type="entry name" value="Homeodomain-like_sf"/>
</dbReference>
<dbReference type="InterPro" id="IPR001647">
    <property type="entry name" value="HTH_TetR"/>
</dbReference>
<dbReference type="Proteomes" id="UP000569329">
    <property type="component" value="Unassembled WGS sequence"/>
</dbReference>
<dbReference type="Gene3D" id="1.10.10.60">
    <property type="entry name" value="Homeodomain-like"/>
    <property type="match status" value="1"/>
</dbReference>
<dbReference type="Pfam" id="PF00440">
    <property type="entry name" value="TetR_N"/>
    <property type="match status" value="1"/>
</dbReference>
<dbReference type="PROSITE" id="PS50977">
    <property type="entry name" value="HTH_TETR_2"/>
    <property type="match status" value="1"/>
</dbReference>
<dbReference type="EMBL" id="JACGWZ010000006">
    <property type="protein sequence ID" value="MBA8826767.1"/>
    <property type="molecule type" value="Genomic_DNA"/>
</dbReference>
<protein>
    <submittedName>
        <fullName evidence="4">AcrR family transcriptional regulator</fullName>
    </submittedName>
</protein>
<dbReference type="SUPFAM" id="SSF48498">
    <property type="entry name" value="Tetracyclin repressor-like, C-terminal domain"/>
    <property type="match status" value="1"/>
</dbReference>
<comment type="caution">
    <text evidence="4">The sequence shown here is derived from an EMBL/GenBank/DDBJ whole genome shotgun (WGS) entry which is preliminary data.</text>
</comment>
<gene>
    <name evidence="4" type="ORF">FHX42_004146</name>
</gene>
<organism evidence="4 5">
    <name type="scientific">Halosaccharopolyspora lacisalsi</name>
    <dbReference type="NCBI Taxonomy" id="1000566"/>
    <lineage>
        <taxon>Bacteria</taxon>
        <taxon>Bacillati</taxon>
        <taxon>Actinomycetota</taxon>
        <taxon>Actinomycetes</taxon>
        <taxon>Pseudonocardiales</taxon>
        <taxon>Pseudonocardiaceae</taxon>
        <taxon>Halosaccharopolyspora</taxon>
    </lineage>
</organism>
<accession>A0A839E4V8</accession>
<feature type="DNA-binding region" description="H-T-H motif" evidence="2">
    <location>
        <begin position="42"/>
        <end position="61"/>
    </location>
</feature>
<evidence type="ECO:0000259" key="3">
    <source>
        <dbReference type="PROSITE" id="PS50977"/>
    </source>
</evidence>
<evidence type="ECO:0000256" key="1">
    <source>
        <dbReference type="ARBA" id="ARBA00023125"/>
    </source>
</evidence>
<dbReference type="InterPro" id="IPR036271">
    <property type="entry name" value="Tet_transcr_reg_TetR-rel_C_sf"/>
</dbReference>
<dbReference type="SUPFAM" id="SSF46689">
    <property type="entry name" value="Homeodomain-like"/>
    <property type="match status" value="1"/>
</dbReference>
<keyword evidence="5" id="KW-1185">Reference proteome</keyword>
<dbReference type="Gene3D" id="1.10.357.10">
    <property type="entry name" value="Tetracycline Repressor, domain 2"/>
    <property type="match status" value="1"/>
</dbReference>
<keyword evidence="1 2" id="KW-0238">DNA-binding</keyword>
<dbReference type="RefSeq" id="WP_182545963.1">
    <property type="nucleotide sequence ID" value="NZ_JACGWZ010000006.1"/>
</dbReference>
<sequence length="215" mass="23871">MTSQRHSTCERSVRRSAGRVSDAVLLHAARESVLANGVRRSTLTDIARRADVSRMTLYRRFPDMRSVVTTLMGEEFAGILRKARAAEGRGTARQRLVAVTLEAVRSLRSDPLLLRVLDTDAEMLLPYLVQRLGSTQLAAERFVREYLHEGHADGSIRHGDPDTQTRVLVLTAQSFVLSSRPASTDVSPEDLVDELARHLDAALRPAGFPDAEEDR</sequence>
<dbReference type="PANTHER" id="PTHR30055:SF153">
    <property type="entry name" value="HTH-TYPE TRANSCRIPTIONAL REPRESSOR RV3405C"/>
    <property type="match status" value="1"/>
</dbReference>
<evidence type="ECO:0000313" key="4">
    <source>
        <dbReference type="EMBL" id="MBA8826767.1"/>
    </source>
</evidence>
<dbReference type="GO" id="GO:0000976">
    <property type="term" value="F:transcription cis-regulatory region binding"/>
    <property type="evidence" value="ECO:0007669"/>
    <property type="project" value="TreeGrafter"/>
</dbReference>
<dbReference type="PANTHER" id="PTHR30055">
    <property type="entry name" value="HTH-TYPE TRANSCRIPTIONAL REGULATOR RUTR"/>
    <property type="match status" value="1"/>
</dbReference>
<name>A0A839E4V8_9PSEU</name>
<dbReference type="AlphaFoldDB" id="A0A839E4V8"/>
<proteinExistence type="predicted"/>
<dbReference type="GO" id="GO:0003700">
    <property type="term" value="F:DNA-binding transcription factor activity"/>
    <property type="evidence" value="ECO:0007669"/>
    <property type="project" value="TreeGrafter"/>
</dbReference>
<evidence type="ECO:0000313" key="5">
    <source>
        <dbReference type="Proteomes" id="UP000569329"/>
    </source>
</evidence>
<dbReference type="InterPro" id="IPR050109">
    <property type="entry name" value="HTH-type_TetR-like_transc_reg"/>
</dbReference>
<feature type="domain" description="HTH tetR-type" evidence="3">
    <location>
        <begin position="19"/>
        <end position="79"/>
    </location>
</feature>
<reference evidence="4 5" key="1">
    <citation type="submission" date="2020-07" db="EMBL/GenBank/DDBJ databases">
        <title>Sequencing the genomes of 1000 actinobacteria strains.</title>
        <authorList>
            <person name="Klenk H.-P."/>
        </authorList>
    </citation>
    <scope>NUCLEOTIDE SEQUENCE [LARGE SCALE GENOMIC DNA]</scope>
    <source>
        <strain evidence="4 5">DSM 45975</strain>
    </source>
</reference>
<evidence type="ECO:0000256" key="2">
    <source>
        <dbReference type="PROSITE-ProRule" id="PRU00335"/>
    </source>
</evidence>